<sequence length="90" mass="10344">MERDKIAHQRGISAATKIAKEQSSKEIAKGLQTMKLTLNHEIDRLKTLQTKNKNIRPEEIQSALEERATLESLIKYARVRMDAMQVIIIE</sequence>
<protein>
    <recommendedName>
        <fullName evidence="1">RNA polymerase recycling bacterial C-terminal domain-containing protein</fullName>
    </recommendedName>
</protein>
<dbReference type="Pfam" id="PF12137">
    <property type="entry name" value="RapA_C"/>
    <property type="match status" value="1"/>
</dbReference>
<dbReference type="InterPro" id="IPR022737">
    <property type="entry name" value="RapA_C"/>
</dbReference>
<dbReference type="OrthoDB" id="9970966at2"/>
<accession>A0A410FZV2</accession>
<name>A0A410FZV2_9FLAO</name>
<evidence type="ECO:0000259" key="1">
    <source>
        <dbReference type="Pfam" id="PF12137"/>
    </source>
</evidence>
<dbReference type="Proteomes" id="UP000285517">
    <property type="component" value="Chromosome"/>
</dbReference>
<dbReference type="KEGG" id="aev:EI546_01855"/>
<organism evidence="2 3">
    <name type="scientific">Aequorivita ciconiae</name>
    <dbReference type="NCBI Taxonomy" id="2494375"/>
    <lineage>
        <taxon>Bacteria</taxon>
        <taxon>Pseudomonadati</taxon>
        <taxon>Bacteroidota</taxon>
        <taxon>Flavobacteriia</taxon>
        <taxon>Flavobacteriales</taxon>
        <taxon>Flavobacteriaceae</taxon>
        <taxon>Aequorivita</taxon>
    </lineage>
</organism>
<feature type="domain" description="RNA polymerase recycling bacterial C-terminal" evidence="1">
    <location>
        <begin position="10"/>
        <end position="88"/>
    </location>
</feature>
<dbReference type="EMBL" id="CP034951">
    <property type="protein sequence ID" value="QAA80548.1"/>
    <property type="molecule type" value="Genomic_DNA"/>
</dbReference>
<dbReference type="RefSeq" id="WP_128248947.1">
    <property type="nucleotide sequence ID" value="NZ_CP034951.1"/>
</dbReference>
<dbReference type="AlphaFoldDB" id="A0A410FZV2"/>
<evidence type="ECO:0000313" key="2">
    <source>
        <dbReference type="EMBL" id="QAA80548.1"/>
    </source>
</evidence>
<reference evidence="2 3" key="1">
    <citation type="submission" date="2019-01" db="EMBL/GenBank/DDBJ databases">
        <title>Complete genome sequencing of Aequorivita sp. H23M31.</title>
        <authorList>
            <person name="Bae J.-W."/>
        </authorList>
    </citation>
    <scope>NUCLEOTIDE SEQUENCE [LARGE SCALE GENOMIC DNA]</scope>
    <source>
        <strain evidence="2 3">H23M31</strain>
    </source>
</reference>
<proteinExistence type="predicted"/>
<dbReference type="Gene3D" id="6.10.140.1500">
    <property type="match status" value="1"/>
</dbReference>
<evidence type="ECO:0000313" key="3">
    <source>
        <dbReference type="Proteomes" id="UP000285517"/>
    </source>
</evidence>
<gene>
    <name evidence="2" type="ORF">EI546_01855</name>
</gene>
<keyword evidence="3" id="KW-1185">Reference proteome</keyword>
<dbReference type="GO" id="GO:0016817">
    <property type="term" value="F:hydrolase activity, acting on acid anhydrides"/>
    <property type="evidence" value="ECO:0007669"/>
    <property type="project" value="InterPro"/>
</dbReference>